<dbReference type="PANTHER" id="PTHR43180:SF11">
    <property type="entry name" value="NAD(P)-BINDING PROTEIN"/>
    <property type="match status" value="1"/>
</dbReference>
<proteinExistence type="inferred from homology"/>
<organism evidence="4 5">
    <name type="scientific">Alternaria dauci</name>
    <dbReference type="NCBI Taxonomy" id="48095"/>
    <lineage>
        <taxon>Eukaryota</taxon>
        <taxon>Fungi</taxon>
        <taxon>Dikarya</taxon>
        <taxon>Ascomycota</taxon>
        <taxon>Pezizomycotina</taxon>
        <taxon>Dothideomycetes</taxon>
        <taxon>Pleosporomycetidae</taxon>
        <taxon>Pleosporales</taxon>
        <taxon>Pleosporineae</taxon>
        <taxon>Pleosporaceae</taxon>
        <taxon>Alternaria</taxon>
        <taxon>Alternaria sect. Porri</taxon>
    </lineage>
</organism>
<keyword evidence="5" id="KW-1185">Reference proteome</keyword>
<dbReference type="InterPro" id="IPR036291">
    <property type="entry name" value="NAD(P)-bd_dom_sf"/>
</dbReference>
<dbReference type="InterPro" id="IPR020904">
    <property type="entry name" value="Sc_DH/Rdtase_CS"/>
</dbReference>
<dbReference type="PANTHER" id="PTHR43180">
    <property type="entry name" value="3-OXOACYL-(ACYL-CARRIER-PROTEIN) REDUCTASE (AFU_ORTHOLOGUE AFUA_6G11210)"/>
    <property type="match status" value="1"/>
</dbReference>
<dbReference type="EMBL" id="JBHGVX010000005">
    <property type="protein sequence ID" value="KAL1795586.1"/>
    <property type="molecule type" value="Genomic_DNA"/>
</dbReference>
<dbReference type="GeneID" id="96086132"/>
<protein>
    <submittedName>
        <fullName evidence="4">Uncharacterized protein</fullName>
    </submittedName>
</protein>
<comment type="similarity">
    <text evidence="1">Belongs to the short-chain dehydrogenases/reductases (SDR) family.</text>
</comment>
<dbReference type="RefSeq" id="XP_069306170.1">
    <property type="nucleotide sequence ID" value="XM_069451953.1"/>
</dbReference>
<comment type="caution">
    <text evidence="4">The sequence shown here is derived from an EMBL/GenBank/DDBJ whole genome shotgun (WGS) entry which is preliminary data.</text>
</comment>
<evidence type="ECO:0000256" key="1">
    <source>
        <dbReference type="ARBA" id="ARBA00006484"/>
    </source>
</evidence>
<reference evidence="4 5" key="1">
    <citation type="submission" date="2024-09" db="EMBL/GenBank/DDBJ databases">
        <title>T2T genomes of carrot and Alternaria dauci and their utility for understanding host-pathogen interaction during carrot leaf blight disease.</title>
        <authorList>
            <person name="Liu W."/>
            <person name="Xu S."/>
            <person name="Ou C."/>
            <person name="Liu X."/>
            <person name="Zhuang F."/>
            <person name="Deng X.W."/>
        </authorList>
    </citation>
    <scope>NUCLEOTIDE SEQUENCE [LARGE SCALE GENOMIC DNA]</scope>
    <source>
        <strain evidence="4 5">A2016</strain>
    </source>
</reference>
<evidence type="ECO:0000256" key="2">
    <source>
        <dbReference type="ARBA" id="ARBA00022857"/>
    </source>
</evidence>
<dbReference type="Pfam" id="PF00106">
    <property type="entry name" value="adh_short"/>
    <property type="match status" value="1"/>
</dbReference>
<gene>
    <name evidence="4" type="ORF">ACET3X_005810</name>
</gene>
<name>A0ABR3UGH2_9PLEO</name>
<evidence type="ECO:0000313" key="5">
    <source>
        <dbReference type="Proteomes" id="UP001578633"/>
    </source>
</evidence>
<keyword evidence="2" id="KW-0521">NADP</keyword>
<dbReference type="PRINTS" id="PR00081">
    <property type="entry name" value="GDHRDH"/>
</dbReference>
<dbReference type="InterPro" id="IPR002347">
    <property type="entry name" value="SDR_fam"/>
</dbReference>
<sequence>MDRRVEHTAFGAALEQNLSRLSSRAGAASSSLFSRTSLLSTRCSSARRKHVSPIRIPATPAIAMTSFTISDSQLDDLRGQVVVITGASSGIGLATLRKIVKHGGSVFACDVNPLPEPEASSVPFLKADVTSWKEQLDVFKATEQKYGKIDQVFANAGIGKSMSLLDDNVDEHGDLLPPRLNTINVNLIGVIYTVKLAVHYIKKNPNGGSIVMTASASAFQRLPAEDYSSTKHGVVGLLRALQPQLYPNLPIRINAVAPSWTDTAIVPRAIIAAIGEANLQSADVVARSVALLMADKGRHGELIYSASGKFVEMENGKAGYHALTQQMLEVGNCEEKKDLLPTGRRVDSVVDNL</sequence>
<dbReference type="Proteomes" id="UP001578633">
    <property type="component" value="Chromosome 5"/>
</dbReference>
<keyword evidence="3" id="KW-0560">Oxidoreductase</keyword>
<dbReference type="Gene3D" id="3.40.50.720">
    <property type="entry name" value="NAD(P)-binding Rossmann-like Domain"/>
    <property type="match status" value="1"/>
</dbReference>
<accession>A0ABR3UGH2</accession>
<evidence type="ECO:0000313" key="4">
    <source>
        <dbReference type="EMBL" id="KAL1795586.1"/>
    </source>
</evidence>
<dbReference type="SUPFAM" id="SSF51735">
    <property type="entry name" value="NAD(P)-binding Rossmann-fold domains"/>
    <property type="match status" value="1"/>
</dbReference>
<evidence type="ECO:0000256" key="3">
    <source>
        <dbReference type="ARBA" id="ARBA00023002"/>
    </source>
</evidence>
<dbReference type="PROSITE" id="PS00061">
    <property type="entry name" value="ADH_SHORT"/>
    <property type="match status" value="1"/>
</dbReference>